<dbReference type="InterPro" id="IPR054471">
    <property type="entry name" value="GPIID_WHD"/>
</dbReference>
<dbReference type="AlphaFoldDB" id="A0AA39V998"/>
<proteinExistence type="predicted"/>
<reference evidence="4" key="1">
    <citation type="submission" date="2023-03" db="EMBL/GenBank/DDBJ databases">
        <title>Complete genome of Cladonia borealis.</title>
        <authorList>
            <person name="Park H."/>
        </authorList>
    </citation>
    <scope>NUCLEOTIDE SEQUENCE</scope>
    <source>
        <strain evidence="4">ANT050790</strain>
    </source>
</reference>
<feature type="domain" description="GPI inositol-deacylase winged helix" evidence="2">
    <location>
        <begin position="630"/>
        <end position="689"/>
    </location>
</feature>
<accession>A0AA39V998</accession>
<dbReference type="PANTHER" id="PTHR10039:SF16">
    <property type="entry name" value="GPI INOSITOL-DEACYLASE"/>
    <property type="match status" value="1"/>
</dbReference>
<evidence type="ECO:0008006" key="6">
    <source>
        <dbReference type="Google" id="ProtNLM"/>
    </source>
</evidence>
<dbReference type="Pfam" id="PF24883">
    <property type="entry name" value="NPHP3_N"/>
    <property type="match status" value="1"/>
</dbReference>
<evidence type="ECO:0000256" key="1">
    <source>
        <dbReference type="ARBA" id="ARBA00022737"/>
    </source>
</evidence>
<comment type="caution">
    <text evidence="4">The sequence shown here is derived from an EMBL/GenBank/DDBJ whole genome shotgun (WGS) entry which is preliminary data.</text>
</comment>
<feature type="domain" description="Nephrocystin 3-like N-terminal" evidence="3">
    <location>
        <begin position="333"/>
        <end position="511"/>
    </location>
</feature>
<dbReference type="SUPFAM" id="SSF52540">
    <property type="entry name" value="P-loop containing nucleoside triphosphate hydrolases"/>
    <property type="match status" value="1"/>
</dbReference>
<organism evidence="4 5">
    <name type="scientific">Cladonia borealis</name>
    <dbReference type="NCBI Taxonomy" id="184061"/>
    <lineage>
        <taxon>Eukaryota</taxon>
        <taxon>Fungi</taxon>
        <taxon>Dikarya</taxon>
        <taxon>Ascomycota</taxon>
        <taxon>Pezizomycotina</taxon>
        <taxon>Lecanoromycetes</taxon>
        <taxon>OSLEUM clade</taxon>
        <taxon>Lecanoromycetidae</taxon>
        <taxon>Lecanorales</taxon>
        <taxon>Lecanorineae</taxon>
        <taxon>Cladoniaceae</taxon>
        <taxon>Cladonia</taxon>
    </lineage>
</organism>
<dbReference type="InterPro" id="IPR027417">
    <property type="entry name" value="P-loop_NTPase"/>
</dbReference>
<dbReference type="InterPro" id="IPR056884">
    <property type="entry name" value="NPHP3-like_N"/>
</dbReference>
<dbReference type="InterPro" id="IPR029058">
    <property type="entry name" value="AB_hydrolase_fold"/>
</dbReference>
<dbReference type="EMBL" id="JAFEKC020000004">
    <property type="protein sequence ID" value="KAK0514830.1"/>
    <property type="molecule type" value="Genomic_DNA"/>
</dbReference>
<evidence type="ECO:0000313" key="5">
    <source>
        <dbReference type="Proteomes" id="UP001166286"/>
    </source>
</evidence>
<name>A0AA39V998_9LECA</name>
<dbReference type="Pfam" id="PF22939">
    <property type="entry name" value="WHD_GPIID"/>
    <property type="match status" value="1"/>
</dbReference>
<evidence type="ECO:0000259" key="3">
    <source>
        <dbReference type="Pfam" id="PF24883"/>
    </source>
</evidence>
<dbReference type="Gene3D" id="3.40.50.300">
    <property type="entry name" value="P-loop containing nucleotide triphosphate hydrolases"/>
    <property type="match status" value="1"/>
</dbReference>
<evidence type="ECO:0000259" key="2">
    <source>
        <dbReference type="Pfam" id="PF22939"/>
    </source>
</evidence>
<protein>
    <recommendedName>
        <fullName evidence="6">NACHT domain-containing protein</fullName>
    </recommendedName>
</protein>
<dbReference type="PANTHER" id="PTHR10039">
    <property type="entry name" value="AMELOGENIN"/>
    <property type="match status" value="1"/>
</dbReference>
<dbReference type="Proteomes" id="UP001166286">
    <property type="component" value="Unassembled WGS sequence"/>
</dbReference>
<keyword evidence="5" id="KW-1185">Reference proteome</keyword>
<evidence type="ECO:0000313" key="4">
    <source>
        <dbReference type="EMBL" id="KAK0514830.1"/>
    </source>
</evidence>
<dbReference type="Gene3D" id="3.40.50.1820">
    <property type="entry name" value="alpha/beta hydrolase"/>
    <property type="match status" value="1"/>
</dbReference>
<dbReference type="SUPFAM" id="SSF53474">
    <property type="entry name" value="alpha/beta-Hydrolases"/>
    <property type="match status" value="1"/>
</dbReference>
<keyword evidence="1" id="KW-0677">Repeat</keyword>
<gene>
    <name evidence="4" type="ORF">JMJ35_002209</name>
</gene>
<sequence length="701" mass="79183">MAPATQVTTRRFLKELTDFGDSNVPVVDIIAVHGLNPLGTEDHAFKTWTASNKLWLKDFLPQNIVNARIFLYSYNASATFGTSQAGVDGESHELMNRVELKRVNHLHRPLIFVCHSLGGLIVKRALVLALLVPRLQCIRKATYGIVFFGTPHQGGNHARAGDVVARIARAILRTENNSLVEALKKDSFFSDIGRKDFEEGVEDFYYISFYEDKPTPGLGYIVSKESSLLNVPSERQVQLALDRDHGGMCKFATADDEEYQLVWTSISNFVKKAIASTREGELRERLADLRPPQQPVSRIDLNQQKERREISRWLSKIPLDQQHKNMGKDILPGSGIWFIHKAGYVEWKNTSHSSTLWLHGIPGSGKSKLLYLTIEHLLMEASGDENITTIAYFYCTRNASEPERADPDEIMRSILKQLCYSNPRVSTGEQVTTVYRRVQEKALDDGIDDPPKLTIIECQQLILAILDECPATIVIDALDEVDPHRRHELLSALDKIVQKSSSIVKLLISSRDDNDIILRLAHSPNVFIRASDNGQDIARFINQKVDESIAEKRILGGNVSNSLRCEIVRVLSEGAQGMFRWASLQIDILSDSQRMKHERDILQELGRLPKSLKESYDNLYRRILDSGKFTRTMAERAMKWLLCGQRPLQTSELLAAISVDPNGRSEELSHTQLLDFCCNMIVLDTESNVFSLYPSVSKRIS</sequence>